<dbReference type="InterPro" id="IPR029476">
    <property type="entry name" value="DNase_NucA_NucB"/>
</dbReference>
<evidence type="ECO:0000256" key="1">
    <source>
        <dbReference type="SAM" id="SignalP"/>
    </source>
</evidence>
<proteinExistence type="predicted"/>
<evidence type="ECO:0000313" key="3">
    <source>
        <dbReference type="EMBL" id="PYH87693.1"/>
    </source>
</evidence>
<dbReference type="Pfam" id="PF14040">
    <property type="entry name" value="DNase_NucA_NucB"/>
    <property type="match status" value="1"/>
</dbReference>
<reference evidence="3 4" key="1">
    <citation type="submission" date="2018-02" db="EMBL/GenBank/DDBJ databases">
        <title>The genomes of Aspergillus section Nigri reveals drivers in fungal speciation.</title>
        <authorList>
            <consortium name="DOE Joint Genome Institute"/>
            <person name="Vesth T.C."/>
            <person name="Nybo J."/>
            <person name="Theobald S."/>
            <person name="Brandl J."/>
            <person name="Frisvad J.C."/>
            <person name="Nielsen K.F."/>
            <person name="Lyhne E.K."/>
            <person name="Kogle M.E."/>
            <person name="Kuo A."/>
            <person name="Riley R."/>
            <person name="Clum A."/>
            <person name="Nolan M."/>
            <person name="Lipzen A."/>
            <person name="Salamov A."/>
            <person name="Henrissat B."/>
            <person name="Wiebenga A."/>
            <person name="De vries R.P."/>
            <person name="Grigoriev I.V."/>
            <person name="Mortensen U.H."/>
            <person name="Andersen M.R."/>
            <person name="Baker S.E."/>
        </authorList>
    </citation>
    <scope>NUCLEOTIDE SEQUENCE [LARGE SCALE GENOMIC DNA]</scope>
    <source>
        <strain evidence="3 4">CBS 707.79</strain>
    </source>
</reference>
<feature type="domain" description="Deoxyribonuclease NucA/NucB" evidence="2">
    <location>
        <begin position="40"/>
        <end position="100"/>
    </location>
</feature>
<organism evidence="3 4">
    <name type="scientific">Aspergillus ellipticus CBS 707.79</name>
    <dbReference type="NCBI Taxonomy" id="1448320"/>
    <lineage>
        <taxon>Eukaryota</taxon>
        <taxon>Fungi</taxon>
        <taxon>Dikarya</taxon>
        <taxon>Ascomycota</taxon>
        <taxon>Pezizomycotina</taxon>
        <taxon>Eurotiomycetes</taxon>
        <taxon>Eurotiomycetidae</taxon>
        <taxon>Eurotiales</taxon>
        <taxon>Aspergillaceae</taxon>
        <taxon>Aspergillus</taxon>
        <taxon>Aspergillus subgen. Circumdati</taxon>
    </lineage>
</organism>
<feature type="signal peptide" evidence="1">
    <location>
        <begin position="1"/>
        <end position="19"/>
    </location>
</feature>
<feature type="chain" id="PRO_5016422246" description="Deoxyribonuclease NucA/NucB domain-containing protein" evidence="1">
    <location>
        <begin position="20"/>
        <end position="249"/>
    </location>
</feature>
<dbReference type="Proteomes" id="UP000247810">
    <property type="component" value="Unassembled WGS sequence"/>
</dbReference>
<gene>
    <name evidence="3" type="ORF">BO71DRAFT_436470</name>
</gene>
<dbReference type="EMBL" id="KZ826188">
    <property type="protein sequence ID" value="PYH87693.1"/>
    <property type="molecule type" value="Genomic_DNA"/>
</dbReference>
<dbReference type="VEuPathDB" id="FungiDB:BO71DRAFT_436470"/>
<keyword evidence="1" id="KW-0732">Signal</keyword>
<evidence type="ECO:0000259" key="2">
    <source>
        <dbReference type="Pfam" id="PF14040"/>
    </source>
</evidence>
<dbReference type="AlphaFoldDB" id="A0A319D9G0"/>
<keyword evidence="4" id="KW-1185">Reference proteome</keyword>
<name>A0A319D9G0_9EURO</name>
<evidence type="ECO:0000313" key="4">
    <source>
        <dbReference type="Proteomes" id="UP000247810"/>
    </source>
</evidence>
<accession>A0A319D9G0</accession>
<protein>
    <recommendedName>
        <fullName evidence="2">Deoxyribonuclease NucA/NucB domain-containing protein</fullName>
    </recommendedName>
</protein>
<dbReference type="STRING" id="1448320.A0A319D9G0"/>
<sequence length="249" mass="27429">MQQFLFLVGILSLLSLGSAATVAFNCDSANVGDVCLNISFTWDRPSRSVADRRSRTAGCGSSNRCSRAPYGSGYQCDEYPFKSVQEADRGNQINRCVGQTLRNFYYSRGEFRNTGCHSNAPCQFNVGFTHASGLGYCQSQPNCTNDGNEYTRSGPARRDEEPEGGFYRLASGTILFVPSEVEIGEEVYRVSFRDATLLDSNGLDDYDLEYDEGDDASVDNIKVEEDVVVEKVAGWMDETLVIQLDIPGS</sequence>
<dbReference type="OrthoDB" id="2748312at2759"/>